<dbReference type="Pfam" id="PF00353">
    <property type="entry name" value="HemolysinCabind"/>
    <property type="match status" value="2"/>
</dbReference>
<accession>A0A850P441</accession>
<dbReference type="SUPFAM" id="SSF51120">
    <property type="entry name" value="beta-Roll"/>
    <property type="match status" value="1"/>
</dbReference>
<dbReference type="RefSeq" id="WP_176643434.1">
    <property type="nucleotide sequence ID" value="NZ_JABXXS010000025.1"/>
</dbReference>
<name>A0A850P441_9PROT</name>
<protein>
    <submittedName>
        <fullName evidence="1">Uncharacterized protein</fullName>
    </submittedName>
</protein>
<proteinExistence type="predicted"/>
<dbReference type="InterPro" id="IPR011049">
    <property type="entry name" value="Serralysin-like_metalloprot_C"/>
</dbReference>
<evidence type="ECO:0000313" key="1">
    <source>
        <dbReference type="EMBL" id="NVN37539.1"/>
    </source>
</evidence>
<reference evidence="1 2" key="1">
    <citation type="submission" date="2020-06" db="EMBL/GenBank/DDBJ databases">
        <title>Description of novel acetic acid bacteria.</title>
        <authorList>
            <person name="Sombolestani A."/>
        </authorList>
    </citation>
    <scope>NUCLEOTIDE SEQUENCE [LARGE SCALE GENOMIC DNA]</scope>
    <source>
        <strain evidence="1 2">LMG 25</strain>
    </source>
</reference>
<organism evidence="1 2">
    <name type="scientific">Komagataeibacter swingsii</name>
    <dbReference type="NCBI Taxonomy" id="215220"/>
    <lineage>
        <taxon>Bacteria</taxon>
        <taxon>Pseudomonadati</taxon>
        <taxon>Pseudomonadota</taxon>
        <taxon>Alphaproteobacteria</taxon>
        <taxon>Acetobacterales</taxon>
        <taxon>Acetobacteraceae</taxon>
        <taxon>Komagataeibacter</taxon>
    </lineage>
</organism>
<dbReference type="Gene3D" id="2.150.10.10">
    <property type="entry name" value="Serralysin-like metalloprotease, C-terminal"/>
    <property type="match status" value="1"/>
</dbReference>
<gene>
    <name evidence="1" type="ORF">HUK81_11430</name>
</gene>
<dbReference type="Proteomes" id="UP000522590">
    <property type="component" value="Unassembled WGS sequence"/>
</dbReference>
<dbReference type="EMBL" id="JABXXS010000025">
    <property type="protein sequence ID" value="NVN37539.1"/>
    <property type="molecule type" value="Genomic_DNA"/>
</dbReference>
<sequence>MGVTVTGATGLTLGINPDKSDIIRDLTQLTQVNEVAALRSLANVSDAEISALQNTYGTALAVRMFGVAGIDTLMAQSGGVDQQVTARGKFTVTGTEVEIGSTTATPLDSTITLKGGKQATTVIDGDMGRVNYVANTGDVNYYAAAGNTDFVSGKGHDLIHVLGGADTIYGAAGLATVTGDWNAPGSASGTAQFNGGSVKLRVIDGVTVQDVSNSTISGYGDDDFFGEHNPARYINTIDGGVSDSIYGGNGLFVESVNDSSIRGHAKLTVEGGVSDTIYGNSSLFVDSVSGSTIQGHAKLTVDGGASDTIYGNGSLLVDSVSGSTIQGHAQLTVDGGASDTIYGNGSLLVDSVSDSTIQGHAKLTVDGGASDTIYGKGNLLADSVSDSTIQAQAKLTVSGGSNDTISASHSTHLDDVDASTISVSVHGSLTFIDGSNGISDTVTGSYATIYGTAGLDLTANTGTTATYYASSGNETLDGGLSTGKLYARAGSGNDTLIGGSGYDTLRAGTGDDLFVAGSAQTEFDFIKGKAGGNDIIQDFGKSAGDVVKLSGYDAKTSSIQAMLDNATIAGGNTTVSLTDNTRITFVGVTDLKVQNFKS</sequence>
<dbReference type="GO" id="GO:0005509">
    <property type="term" value="F:calcium ion binding"/>
    <property type="evidence" value="ECO:0007669"/>
    <property type="project" value="InterPro"/>
</dbReference>
<comment type="caution">
    <text evidence="1">The sequence shown here is derived from an EMBL/GenBank/DDBJ whole genome shotgun (WGS) entry which is preliminary data.</text>
</comment>
<evidence type="ECO:0000313" key="2">
    <source>
        <dbReference type="Proteomes" id="UP000522590"/>
    </source>
</evidence>
<dbReference type="InterPro" id="IPR001343">
    <property type="entry name" value="Hemolysn_Ca-bd"/>
</dbReference>
<dbReference type="AlphaFoldDB" id="A0A850P441"/>